<evidence type="ECO:0000313" key="4">
    <source>
        <dbReference type="Proteomes" id="UP000015106"/>
    </source>
</evidence>
<dbReference type="Proteomes" id="UP000015106">
    <property type="component" value="Chromosome 7"/>
</dbReference>
<evidence type="ECO:0000313" key="3">
    <source>
        <dbReference type="EnsemblPlants" id="TuG1812G0700004629.01.T02"/>
    </source>
</evidence>
<feature type="transmembrane region" description="Helical" evidence="2">
    <location>
        <begin position="27"/>
        <end position="50"/>
    </location>
</feature>
<keyword evidence="2" id="KW-0812">Transmembrane</keyword>
<reference evidence="3" key="3">
    <citation type="submission" date="2022-06" db="UniProtKB">
        <authorList>
            <consortium name="EnsemblPlants"/>
        </authorList>
    </citation>
    <scope>IDENTIFICATION</scope>
</reference>
<keyword evidence="4" id="KW-1185">Reference proteome</keyword>
<organism evidence="3 4">
    <name type="scientific">Triticum urartu</name>
    <name type="common">Red wild einkorn</name>
    <name type="synonym">Crithodium urartu</name>
    <dbReference type="NCBI Taxonomy" id="4572"/>
    <lineage>
        <taxon>Eukaryota</taxon>
        <taxon>Viridiplantae</taxon>
        <taxon>Streptophyta</taxon>
        <taxon>Embryophyta</taxon>
        <taxon>Tracheophyta</taxon>
        <taxon>Spermatophyta</taxon>
        <taxon>Magnoliopsida</taxon>
        <taxon>Liliopsida</taxon>
        <taxon>Poales</taxon>
        <taxon>Poaceae</taxon>
        <taxon>BOP clade</taxon>
        <taxon>Pooideae</taxon>
        <taxon>Triticodae</taxon>
        <taxon>Triticeae</taxon>
        <taxon>Triticinae</taxon>
        <taxon>Triticum</taxon>
    </lineage>
</organism>
<keyword evidence="2" id="KW-1133">Transmembrane helix</keyword>
<evidence type="ECO:0000256" key="2">
    <source>
        <dbReference type="SAM" id="Phobius"/>
    </source>
</evidence>
<reference evidence="3" key="2">
    <citation type="submission" date="2018-03" db="EMBL/GenBank/DDBJ databases">
        <title>The Triticum urartu genome reveals the dynamic nature of wheat genome evolution.</title>
        <authorList>
            <person name="Ling H."/>
            <person name="Ma B."/>
            <person name="Shi X."/>
            <person name="Liu H."/>
            <person name="Dong L."/>
            <person name="Sun H."/>
            <person name="Cao Y."/>
            <person name="Gao Q."/>
            <person name="Zheng S."/>
            <person name="Li Y."/>
            <person name="Yu Y."/>
            <person name="Du H."/>
            <person name="Qi M."/>
            <person name="Li Y."/>
            <person name="Yu H."/>
            <person name="Cui Y."/>
            <person name="Wang N."/>
            <person name="Chen C."/>
            <person name="Wu H."/>
            <person name="Zhao Y."/>
            <person name="Zhang J."/>
            <person name="Li Y."/>
            <person name="Zhou W."/>
            <person name="Zhang B."/>
            <person name="Hu W."/>
            <person name="Eijk M."/>
            <person name="Tang J."/>
            <person name="Witsenboer H."/>
            <person name="Zhao S."/>
            <person name="Li Z."/>
            <person name="Zhang A."/>
            <person name="Wang D."/>
            <person name="Liang C."/>
        </authorList>
    </citation>
    <scope>NUCLEOTIDE SEQUENCE [LARGE SCALE GENOMIC DNA]</scope>
    <source>
        <strain evidence="3">cv. G1812</strain>
    </source>
</reference>
<keyword evidence="2" id="KW-0472">Membrane</keyword>
<evidence type="ECO:0000256" key="1">
    <source>
        <dbReference type="SAM" id="MobiDB-lite"/>
    </source>
</evidence>
<accession>A0A8R7V7P7</accession>
<dbReference type="EnsemblPlants" id="TuG1812G0700004629.01.T02">
    <property type="protein sequence ID" value="TuG1812G0700004629.01.T02"/>
    <property type="gene ID" value="TuG1812G0700004629.01"/>
</dbReference>
<protein>
    <submittedName>
        <fullName evidence="3">Uncharacterized protein</fullName>
    </submittedName>
</protein>
<reference evidence="4" key="1">
    <citation type="journal article" date="2013" name="Nature">
        <title>Draft genome of the wheat A-genome progenitor Triticum urartu.</title>
        <authorList>
            <person name="Ling H.Q."/>
            <person name="Zhao S."/>
            <person name="Liu D."/>
            <person name="Wang J."/>
            <person name="Sun H."/>
            <person name="Zhang C."/>
            <person name="Fan H."/>
            <person name="Li D."/>
            <person name="Dong L."/>
            <person name="Tao Y."/>
            <person name="Gao C."/>
            <person name="Wu H."/>
            <person name="Li Y."/>
            <person name="Cui Y."/>
            <person name="Guo X."/>
            <person name="Zheng S."/>
            <person name="Wang B."/>
            <person name="Yu K."/>
            <person name="Liang Q."/>
            <person name="Yang W."/>
            <person name="Lou X."/>
            <person name="Chen J."/>
            <person name="Feng M."/>
            <person name="Jian J."/>
            <person name="Zhang X."/>
            <person name="Luo G."/>
            <person name="Jiang Y."/>
            <person name="Liu J."/>
            <person name="Wang Z."/>
            <person name="Sha Y."/>
            <person name="Zhang B."/>
            <person name="Wu H."/>
            <person name="Tang D."/>
            <person name="Shen Q."/>
            <person name="Xue P."/>
            <person name="Zou S."/>
            <person name="Wang X."/>
            <person name="Liu X."/>
            <person name="Wang F."/>
            <person name="Yang Y."/>
            <person name="An X."/>
            <person name="Dong Z."/>
            <person name="Zhang K."/>
            <person name="Zhang X."/>
            <person name="Luo M.C."/>
            <person name="Dvorak J."/>
            <person name="Tong Y."/>
            <person name="Wang J."/>
            <person name="Yang H."/>
            <person name="Li Z."/>
            <person name="Wang D."/>
            <person name="Zhang A."/>
            <person name="Wang J."/>
        </authorList>
    </citation>
    <scope>NUCLEOTIDE SEQUENCE</scope>
    <source>
        <strain evidence="4">cv. G1812</strain>
    </source>
</reference>
<dbReference type="Gramene" id="TuG1812G0700004629.01.T02">
    <property type="protein sequence ID" value="TuG1812G0700004629.01.T02"/>
    <property type="gene ID" value="TuG1812G0700004629.01"/>
</dbReference>
<feature type="region of interest" description="Disordered" evidence="1">
    <location>
        <begin position="72"/>
        <end position="101"/>
    </location>
</feature>
<sequence length="153" mass="16524">MSIFPLLFAFPLLRCWRRLTVLPMITHFLLWVCLLATYGIIIRCISILLLPNVIGTNSELFQSSSRPAATTTSTASITITDPSTSGSTAAPSSTTTTSSSTSCARASTSLVSSIFSLITILEENLLDYIDRNNDIHSWSDLQTAICSPNVASC</sequence>
<name>A0A8R7V7P7_TRIUA</name>
<proteinExistence type="predicted"/>
<dbReference type="AlphaFoldDB" id="A0A8R7V7P7"/>